<dbReference type="Proteomes" id="UP001214666">
    <property type="component" value="Chromosome"/>
</dbReference>
<dbReference type="AlphaFoldDB" id="A0AAX3PC72"/>
<accession>A0AAX3PC72</accession>
<name>A0AAX3PC72_AERHY</name>
<dbReference type="RefSeq" id="WP_275115892.1">
    <property type="nucleotide sequence ID" value="NZ_CP118942.1"/>
</dbReference>
<organism evidence="1 2">
    <name type="scientific">Aeromonas hydrophila</name>
    <dbReference type="NCBI Taxonomy" id="644"/>
    <lineage>
        <taxon>Bacteria</taxon>
        <taxon>Pseudomonadati</taxon>
        <taxon>Pseudomonadota</taxon>
        <taxon>Gammaproteobacteria</taxon>
        <taxon>Aeromonadales</taxon>
        <taxon>Aeromonadaceae</taxon>
        <taxon>Aeromonas</taxon>
    </lineage>
</organism>
<evidence type="ECO:0000313" key="1">
    <source>
        <dbReference type="EMBL" id="WEE28335.1"/>
    </source>
</evidence>
<sequence>MAKAKAQHTPAVKLYIKNNGKVLILLRNPMGHYYEAEFDADTDIGFESPNKEDQAKALEWCAKRIAMEAEYQRSLK</sequence>
<gene>
    <name evidence="1" type="ORF">PY771_08455</name>
</gene>
<proteinExistence type="predicted"/>
<evidence type="ECO:0000313" key="2">
    <source>
        <dbReference type="Proteomes" id="UP001214666"/>
    </source>
</evidence>
<reference evidence="1" key="1">
    <citation type="submission" date="2023-02" db="EMBL/GenBank/DDBJ databases">
        <title>The sequence of Aeromonas hydrophila K533.</title>
        <authorList>
            <person name="Luo X."/>
        </authorList>
    </citation>
    <scope>NUCLEOTIDE SEQUENCE</scope>
    <source>
        <strain evidence="1">K533</strain>
    </source>
</reference>
<dbReference type="EMBL" id="CP118942">
    <property type="protein sequence ID" value="WEE28335.1"/>
    <property type="molecule type" value="Genomic_DNA"/>
</dbReference>
<evidence type="ECO:0008006" key="3">
    <source>
        <dbReference type="Google" id="ProtNLM"/>
    </source>
</evidence>
<protein>
    <recommendedName>
        <fullName evidence="3">Phage protein</fullName>
    </recommendedName>
</protein>